<accession>Q115J5</accession>
<dbReference type="OrthoDB" id="9794907at2"/>
<dbReference type="PANTHER" id="PTHR43393:SF3">
    <property type="entry name" value="LYSINE DECARBOXYLASE-LIKE PROTEIN"/>
    <property type="match status" value="1"/>
</dbReference>
<sequence>MKKTIIGVMGPGNSATSTDLKNAYKLGQLIAQESWVLLTGGRNIGVMDAASRGAKFLNGLTIGILPDNNLHSISEAVDIPIITDMGNSRNNINVLSSDVVIACGMGVGTASEIALAIKNNKKVILLNNNLESQAFFVALSPQTVFVVNTPEAVIEVVKNLI</sequence>
<dbReference type="RefSeq" id="WP_011611205.1">
    <property type="nucleotide sequence ID" value="NC_008312.1"/>
</dbReference>
<proteinExistence type="predicted"/>
<dbReference type="Gene3D" id="3.40.50.450">
    <property type="match status" value="1"/>
</dbReference>
<name>Q115J5_TRIEI</name>
<dbReference type="EMBL" id="CP000393">
    <property type="protein sequence ID" value="ABG50829.1"/>
    <property type="molecule type" value="Genomic_DNA"/>
</dbReference>
<dbReference type="eggNOG" id="COG1611">
    <property type="taxonomic scope" value="Bacteria"/>
</dbReference>
<dbReference type="HOGENOM" id="CLU_107614_2_1_3"/>
<dbReference type="PANTHER" id="PTHR43393">
    <property type="entry name" value="CYTOKININ RIBOSIDE 5'-MONOPHOSPHATE PHOSPHORIBOHYDROLASE"/>
    <property type="match status" value="1"/>
</dbReference>
<dbReference type="SUPFAM" id="SSF102405">
    <property type="entry name" value="MCP/YpsA-like"/>
    <property type="match status" value="1"/>
</dbReference>
<protein>
    <submittedName>
        <fullName evidence="1">p450 cytochrome, putative</fullName>
    </submittedName>
</protein>
<dbReference type="Pfam" id="PF18306">
    <property type="entry name" value="LDcluster4"/>
    <property type="match status" value="1"/>
</dbReference>
<dbReference type="InterPro" id="IPR052341">
    <property type="entry name" value="LOG_family_nucleotidases"/>
</dbReference>
<organism evidence="1">
    <name type="scientific">Trichodesmium erythraeum (strain IMS101)</name>
    <dbReference type="NCBI Taxonomy" id="203124"/>
    <lineage>
        <taxon>Bacteria</taxon>
        <taxon>Bacillati</taxon>
        <taxon>Cyanobacteriota</taxon>
        <taxon>Cyanophyceae</taxon>
        <taxon>Oscillatoriophycideae</taxon>
        <taxon>Oscillatoriales</taxon>
        <taxon>Microcoleaceae</taxon>
        <taxon>Trichodesmium</taxon>
    </lineage>
</organism>
<reference evidence="1" key="1">
    <citation type="submission" date="2006-06" db="EMBL/GenBank/DDBJ databases">
        <title>Complete sequence of Trichodesmium erythraeum IMS101.</title>
        <authorList>
            <consortium name="US DOE Joint Genome Institute"/>
            <person name="Copeland A."/>
            <person name="Lucas S."/>
            <person name="Lapidus A."/>
            <person name="Barry K."/>
            <person name="Detter J.C."/>
            <person name="Glavina del Rio T."/>
            <person name="Hammon N."/>
            <person name="Israni S."/>
            <person name="Dalin E."/>
            <person name="Tice H."/>
            <person name="Pitluck S."/>
            <person name="Kiss H."/>
            <person name="Munk A.C."/>
            <person name="Brettin T."/>
            <person name="Bruce D."/>
            <person name="Han C."/>
            <person name="Tapia R."/>
            <person name="Gilna P."/>
            <person name="Schmutz J."/>
            <person name="Larimer F."/>
            <person name="Land M."/>
            <person name="Hauser L."/>
            <person name="Kyrpides N."/>
            <person name="Kim E."/>
            <person name="Richardson P."/>
        </authorList>
    </citation>
    <scope>NUCLEOTIDE SEQUENCE [LARGE SCALE GENOMIC DNA]</scope>
    <source>
        <strain evidence="1">IMS101</strain>
    </source>
</reference>
<evidence type="ECO:0000313" key="1">
    <source>
        <dbReference type="EMBL" id="ABG50829.1"/>
    </source>
</evidence>
<dbReference type="AlphaFoldDB" id="Q115J5"/>
<dbReference type="GO" id="GO:0005829">
    <property type="term" value="C:cytosol"/>
    <property type="evidence" value="ECO:0007669"/>
    <property type="project" value="TreeGrafter"/>
</dbReference>
<gene>
    <name evidence="1" type="ordered locus">Tery_1549</name>
</gene>
<dbReference type="InterPro" id="IPR041164">
    <property type="entry name" value="LDcluster4"/>
</dbReference>
<dbReference type="STRING" id="203124.Tery_1549"/>
<dbReference type="KEGG" id="ter:Tery_1549"/>